<organism evidence="1">
    <name type="scientific">Anguilla anguilla</name>
    <name type="common">European freshwater eel</name>
    <name type="synonym">Muraena anguilla</name>
    <dbReference type="NCBI Taxonomy" id="7936"/>
    <lineage>
        <taxon>Eukaryota</taxon>
        <taxon>Metazoa</taxon>
        <taxon>Chordata</taxon>
        <taxon>Craniata</taxon>
        <taxon>Vertebrata</taxon>
        <taxon>Euteleostomi</taxon>
        <taxon>Actinopterygii</taxon>
        <taxon>Neopterygii</taxon>
        <taxon>Teleostei</taxon>
        <taxon>Anguilliformes</taxon>
        <taxon>Anguillidae</taxon>
        <taxon>Anguilla</taxon>
    </lineage>
</organism>
<dbReference type="AlphaFoldDB" id="A0A0E9SSE9"/>
<reference evidence="1" key="2">
    <citation type="journal article" date="2015" name="Fish Shellfish Immunol.">
        <title>Early steps in the European eel (Anguilla anguilla)-Vibrio vulnificus interaction in the gills: Role of the RtxA13 toxin.</title>
        <authorList>
            <person name="Callol A."/>
            <person name="Pajuelo D."/>
            <person name="Ebbesson L."/>
            <person name="Teles M."/>
            <person name="MacKenzie S."/>
            <person name="Amaro C."/>
        </authorList>
    </citation>
    <scope>NUCLEOTIDE SEQUENCE</scope>
</reference>
<name>A0A0E9SSE9_ANGAN</name>
<proteinExistence type="predicted"/>
<protein>
    <submittedName>
        <fullName evidence="1">Uncharacterized protein</fullName>
    </submittedName>
</protein>
<sequence>MQSDVTPQFTAGQGGSSTLLSAYSHQALTPARGLHRSLKCDDTDC</sequence>
<evidence type="ECO:0000313" key="1">
    <source>
        <dbReference type="EMBL" id="JAH43595.1"/>
    </source>
</evidence>
<dbReference type="EMBL" id="GBXM01064982">
    <property type="protein sequence ID" value="JAH43595.1"/>
    <property type="molecule type" value="Transcribed_RNA"/>
</dbReference>
<accession>A0A0E9SSE9</accession>
<reference evidence="1" key="1">
    <citation type="submission" date="2014-11" db="EMBL/GenBank/DDBJ databases">
        <authorList>
            <person name="Amaro Gonzalez C."/>
        </authorList>
    </citation>
    <scope>NUCLEOTIDE SEQUENCE</scope>
</reference>